<keyword evidence="2" id="KW-1185">Reference proteome</keyword>
<dbReference type="Proteomes" id="UP001158067">
    <property type="component" value="Unassembled WGS sequence"/>
</dbReference>
<reference evidence="1 2" key="1">
    <citation type="submission" date="2017-05" db="EMBL/GenBank/DDBJ databases">
        <authorList>
            <person name="Varghese N."/>
            <person name="Submissions S."/>
        </authorList>
    </citation>
    <scope>NUCLEOTIDE SEQUENCE [LARGE SCALE GENOMIC DNA]</scope>
    <source>
        <strain evidence="1 2">DSM 25457</strain>
    </source>
</reference>
<sequence length="62" mass="7165">MCYRVNRVSIRAVGGTDKMLHTKFRNSQKPIASLNPPAKKRPFCKQRVWQRRTEIGISISAH</sequence>
<organism evidence="1 2">
    <name type="scientific">Neorhodopirellula lusitana</name>
    <dbReference type="NCBI Taxonomy" id="445327"/>
    <lineage>
        <taxon>Bacteria</taxon>
        <taxon>Pseudomonadati</taxon>
        <taxon>Planctomycetota</taxon>
        <taxon>Planctomycetia</taxon>
        <taxon>Pirellulales</taxon>
        <taxon>Pirellulaceae</taxon>
        <taxon>Neorhodopirellula</taxon>
    </lineage>
</organism>
<protein>
    <submittedName>
        <fullName evidence="1">Uncharacterized protein</fullName>
    </submittedName>
</protein>
<accession>A0ABY1QIU6</accession>
<dbReference type="EMBL" id="FXUG01000015">
    <property type="protein sequence ID" value="SMP72548.1"/>
    <property type="molecule type" value="Genomic_DNA"/>
</dbReference>
<name>A0ABY1QIU6_9BACT</name>
<gene>
    <name evidence="1" type="ORF">SAMN06265222_11598</name>
</gene>
<comment type="caution">
    <text evidence="1">The sequence shown here is derived from an EMBL/GenBank/DDBJ whole genome shotgun (WGS) entry which is preliminary data.</text>
</comment>
<evidence type="ECO:0000313" key="2">
    <source>
        <dbReference type="Proteomes" id="UP001158067"/>
    </source>
</evidence>
<proteinExistence type="predicted"/>
<evidence type="ECO:0000313" key="1">
    <source>
        <dbReference type="EMBL" id="SMP72548.1"/>
    </source>
</evidence>